<dbReference type="PANTHER" id="PTHR16243:SF2">
    <property type="entry name" value="PROTEIN BANP"/>
    <property type="match status" value="1"/>
</dbReference>
<sequence length="503" mass="54912">MMSEQDLADVVQIAVEELSPDHPVVLENHVVTDEDEPALKRQRLEINCQDPSIKSFLYSINQTICLRLDSIEAKLQALEATCKSLEEKLDLVTNKQHSPIQVPMVAGSPLGATQTCNKVRCVVPQTTVILNSDRQNAVVAKMEDPLSGRAPDPLENIISNAVPGRRQNTIVVKVPGQEDSHNEDGESGSEASDSVSNCGQSGSQNIGNNVTLITLNSEEDYPNGTWLGDENNPEMRVRCAIIPSDMLHISTNCRTAEKMALTLLDYLFHREVQAVSNLSGQGKHGKKQLDPLTIYGIRCHLFYKFGITESDWYRIKQSIDSKCRTAWRRKQRGQSLAVKSFSRRTPSSSSYGASETMMSTPPPTSELQQPPPQALHYALANAQQVQIHQIGEDGQVQVGHLHIAQVPQGEQVQITQDSEGNLQIHHVGQDGQVLQGAQLIAVASSDPAATGVDGSPLQGSDIQVQYVQLAPVTDHTTAAQAADALQPTLQSEMQLEHGAIQIQ</sequence>
<evidence type="ECO:0000313" key="17">
    <source>
        <dbReference type="RefSeq" id="XP_024591308.1"/>
    </source>
</evidence>
<evidence type="ECO:0000256" key="14">
    <source>
        <dbReference type="SAM" id="MobiDB-lite"/>
    </source>
</evidence>
<dbReference type="FunFam" id="1.10.10.2590:FF:000001">
    <property type="entry name" value="protein BANP isoform X1"/>
    <property type="match status" value="1"/>
</dbReference>
<evidence type="ECO:0000256" key="7">
    <source>
        <dbReference type="ARBA" id="ARBA00023054"/>
    </source>
</evidence>
<evidence type="ECO:0000256" key="5">
    <source>
        <dbReference type="ARBA" id="ARBA00022853"/>
    </source>
</evidence>
<feature type="coiled-coil region" evidence="13">
    <location>
        <begin position="68"/>
        <end position="95"/>
    </location>
</feature>
<keyword evidence="10" id="KW-0539">Nucleus</keyword>
<dbReference type="PROSITE" id="PS51457">
    <property type="entry name" value="BEN"/>
    <property type="match status" value="1"/>
</dbReference>
<dbReference type="Gene3D" id="1.10.10.2590">
    <property type="entry name" value="BEN domain"/>
    <property type="match status" value="1"/>
</dbReference>
<feature type="compositionally biased region" description="Pro residues" evidence="14">
    <location>
        <begin position="360"/>
        <end position="371"/>
    </location>
</feature>
<feature type="region of interest" description="Disordered" evidence="14">
    <location>
        <begin position="335"/>
        <end position="371"/>
    </location>
</feature>
<keyword evidence="8" id="KW-0238">DNA-binding</keyword>
<keyword evidence="7 13" id="KW-0175">Coiled coil</keyword>
<evidence type="ECO:0000256" key="9">
    <source>
        <dbReference type="ARBA" id="ARBA00023163"/>
    </source>
</evidence>
<keyword evidence="11" id="KW-0131">Cell cycle</keyword>
<comment type="subcellular location">
    <subcellularLocation>
        <location evidence="1">Nucleus</location>
    </subcellularLocation>
</comment>
<comment type="similarity">
    <text evidence="2">Belongs to the BANP/SMAR1 family.</text>
</comment>
<evidence type="ECO:0000256" key="1">
    <source>
        <dbReference type="ARBA" id="ARBA00004123"/>
    </source>
</evidence>
<evidence type="ECO:0000256" key="10">
    <source>
        <dbReference type="ARBA" id="ARBA00023242"/>
    </source>
</evidence>
<dbReference type="CTD" id="54971"/>
<dbReference type="RefSeq" id="XP_024591308.1">
    <property type="nucleotide sequence ID" value="XM_024735540.1"/>
</dbReference>
<evidence type="ECO:0000256" key="11">
    <source>
        <dbReference type="ARBA" id="ARBA00023306"/>
    </source>
</evidence>
<evidence type="ECO:0000256" key="6">
    <source>
        <dbReference type="ARBA" id="ARBA00023015"/>
    </source>
</evidence>
<dbReference type="GO" id="GO:0005634">
    <property type="term" value="C:nucleus"/>
    <property type="evidence" value="ECO:0007669"/>
    <property type="project" value="UniProtKB-SubCell"/>
</dbReference>
<dbReference type="Pfam" id="PF10523">
    <property type="entry name" value="BEN"/>
    <property type="match status" value="1"/>
</dbReference>
<reference evidence="17" key="1">
    <citation type="submission" date="2025-08" db="UniProtKB">
        <authorList>
            <consortium name="RefSeq"/>
        </authorList>
    </citation>
    <scope>IDENTIFICATION</scope>
    <source>
        <tissue evidence="17">Meat</tissue>
    </source>
</reference>
<keyword evidence="16" id="KW-1185">Reference proteome</keyword>
<keyword evidence="5" id="KW-0156">Chromatin regulator</keyword>
<dbReference type="AlphaFoldDB" id="A0A341ANX8"/>
<evidence type="ECO:0000256" key="12">
    <source>
        <dbReference type="ARBA" id="ARBA00063579"/>
    </source>
</evidence>
<evidence type="ECO:0000256" key="13">
    <source>
        <dbReference type="SAM" id="Coils"/>
    </source>
</evidence>
<comment type="subunit">
    <text evidence="12">Part of a corepressor complex containing BANP, HDAC1, SIN3A, SIN3B, RBL1 and RBL2. Forms a trimeric complex in the nucleus consisting of BANP, HDAC6 and KHDRBS1/SAM68; HDAC6 keeps KHDRBS1 in a deacetylated state which inhibits the inclusion of CD44 alternate exons. The complex is disrupted by MAPK1/MAPK3-mediated phosphorylation of BANP which results in BANP export to the cytoplasm. This facilitates acetylation of KHDRBS1 and CD44 variant exon inclusion. Interacts with TP53. Interacts with CUX1/CDP. Interacts with HDAC1.</text>
</comment>
<evidence type="ECO:0000256" key="3">
    <source>
        <dbReference type="ARBA" id="ARBA00015794"/>
    </source>
</evidence>
<proteinExistence type="inferred from homology"/>
<keyword evidence="9" id="KW-0804">Transcription</keyword>
<gene>
    <name evidence="17" type="primary">BANP</name>
</gene>
<protein>
    <recommendedName>
        <fullName evidence="3">Protein BANP</fullName>
    </recommendedName>
</protein>
<evidence type="ECO:0000313" key="16">
    <source>
        <dbReference type="Proteomes" id="UP000252040"/>
    </source>
</evidence>
<keyword evidence="4" id="KW-0678">Repressor</keyword>
<evidence type="ECO:0000256" key="2">
    <source>
        <dbReference type="ARBA" id="ARBA00009735"/>
    </source>
</evidence>
<feature type="domain" description="BEN" evidence="15">
    <location>
        <begin position="234"/>
        <end position="330"/>
    </location>
</feature>
<dbReference type="GO" id="GO:0034504">
    <property type="term" value="P:protein localization to nucleus"/>
    <property type="evidence" value="ECO:0007669"/>
    <property type="project" value="TreeGrafter"/>
</dbReference>
<dbReference type="PANTHER" id="PTHR16243">
    <property type="entry name" value="BTG3-ASSOCIATED NUCLEAR PROTEIN BANP"/>
    <property type="match status" value="1"/>
</dbReference>
<dbReference type="SMART" id="SM01025">
    <property type="entry name" value="BEN"/>
    <property type="match status" value="1"/>
</dbReference>
<dbReference type="InterPro" id="IPR018379">
    <property type="entry name" value="BEN_domain"/>
</dbReference>
<evidence type="ECO:0000259" key="15">
    <source>
        <dbReference type="PROSITE" id="PS51457"/>
    </source>
</evidence>
<evidence type="ECO:0000256" key="8">
    <source>
        <dbReference type="ARBA" id="ARBA00023125"/>
    </source>
</evidence>
<feature type="region of interest" description="Disordered" evidence="14">
    <location>
        <begin position="174"/>
        <end position="203"/>
    </location>
</feature>
<evidence type="ECO:0000256" key="4">
    <source>
        <dbReference type="ARBA" id="ARBA00022491"/>
    </source>
</evidence>
<dbReference type="GO" id="GO:0003677">
    <property type="term" value="F:DNA binding"/>
    <property type="evidence" value="ECO:0007669"/>
    <property type="project" value="UniProtKB-KW"/>
</dbReference>
<keyword evidence="6" id="KW-0805">Transcription regulation</keyword>
<organism evidence="16 17">
    <name type="scientific">Neophocaena asiaeorientalis asiaeorientalis</name>
    <name type="common">Yangtze finless porpoise</name>
    <name type="synonym">Neophocaena phocaenoides subsp. asiaeorientalis</name>
    <dbReference type="NCBI Taxonomy" id="1706337"/>
    <lineage>
        <taxon>Eukaryota</taxon>
        <taxon>Metazoa</taxon>
        <taxon>Chordata</taxon>
        <taxon>Craniata</taxon>
        <taxon>Vertebrata</taxon>
        <taxon>Euteleostomi</taxon>
        <taxon>Mammalia</taxon>
        <taxon>Eutheria</taxon>
        <taxon>Laurasiatheria</taxon>
        <taxon>Artiodactyla</taxon>
        <taxon>Whippomorpha</taxon>
        <taxon>Cetacea</taxon>
        <taxon>Odontoceti</taxon>
        <taxon>Phocoenidae</taxon>
        <taxon>Neophocaena</taxon>
    </lineage>
</organism>
<accession>A0A341ANX8</accession>
<dbReference type="GeneID" id="112393351"/>
<feature type="compositionally biased region" description="Low complexity" evidence="14">
    <location>
        <begin position="343"/>
        <end position="354"/>
    </location>
</feature>
<dbReference type="InterPro" id="IPR042343">
    <property type="entry name" value="BANP"/>
</dbReference>
<dbReference type="GO" id="GO:0006325">
    <property type="term" value="P:chromatin organization"/>
    <property type="evidence" value="ECO:0007669"/>
    <property type="project" value="UniProtKB-KW"/>
</dbReference>
<name>A0A341ANX8_NEOAA</name>
<dbReference type="GO" id="GO:0042177">
    <property type="term" value="P:negative regulation of protein catabolic process"/>
    <property type="evidence" value="ECO:0007669"/>
    <property type="project" value="TreeGrafter"/>
</dbReference>
<dbReference type="Proteomes" id="UP000252040">
    <property type="component" value="Unplaced"/>
</dbReference>